<protein>
    <submittedName>
        <fullName evidence="1">Uncharacterized protein</fullName>
    </submittedName>
</protein>
<evidence type="ECO:0000313" key="1">
    <source>
        <dbReference type="EMBL" id="MFI1964492.1"/>
    </source>
</evidence>
<organism evidence="1 2">
    <name type="scientific">Streptomyces pathocidini</name>
    <dbReference type="NCBI Taxonomy" id="1650571"/>
    <lineage>
        <taxon>Bacteria</taxon>
        <taxon>Bacillati</taxon>
        <taxon>Actinomycetota</taxon>
        <taxon>Actinomycetes</taxon>
        <taxon>Kitasatosporales</taxon>
        <taxon>Streptomycetaceae</taxon>
        <taxon>Streptomyces</taxon>
    </lineage>
</organism>
<dbReference type="EMBL" id="JBIRWE010000003">
    <property type="protein sequence ID" value="MFI1964492.1"/>
    <property type="molecule type" value="Genomic_DNA"/>
</dbReference>
<sequence length="51" mass="5449">MSPSPRSPFRVCCVCTGNIEPAAQALLGGVRATLDDQRRDDQQRDSQGGST</sequence>
<comment type="caution">
    <text evidence="1">The sequence shown here is derived from an EMBL/GenBank/DDBJ whole genome shotgun (WGS) entry which is preliminary data.</text>
</comment>
<reference evidence="1 2" key="1">
    <citation type="submission" date="2024-10" db="EMBL/GenBank/DDBJ databases">
        <title>The Natural Products Discovery Center: Release of the First 8490 Sequenced Strains for Exploring Actinobacteria Biosynthetic Diversity.</title>
        <authorList>
            <person name="Kalkreuter E."/>
            <person name="Kautsar S.A."/>
            <person name="Yang D."/>
            <person name="Bader C.D."/>
            <person name="Teijaro C.N."/>
            <person name="Fluegel L."/>
            <person name="Davis C.M."/>
            <person name="Simpson J.R."/>
            <person name="Lauterbach L."/>
            <person name="Steele A.D."/>
            <person name="Gui C."/>
            <person name="Meng S."/>
            <person name="Li G."/>
            <person name="Viehrig K."/>
            <person name="Ye F."/>
            <person name="Su P."/>
            <person name="Kiefer A.F."/>
            <person name="Nichols A."/>
            <person name="Cepeda A.J."/>
            <person name="Yan W."/>
            <person name="Fan B."/>
            <person name="Jiang Y."/>
            <person name="Adhikari A."/>
            <person name="Zheng C.-J."/>
            <person name="Schuster L."/>
            <person name="Cowan T.M."/>
            <person name="Smanski M.J."/>
            <person name="Chevrette M.G."/>
            <person name="De Carvalho L.P.S."/>
            <person name="Shen B."/>
        </authorList>
    </citation>
    <scope>NUCLEOTIDE SEQUENCE [LARGE SCALE GENOMIC DNA]</scope>
    <source>
        <strain evidence="1 2">NPDC020327</strain>
    </source>
</reference>
<gene>
    <name evidence="1" type="ORF">ACH429_10260</name>
</gene>
<keyword evidence="2" id="KW-1185">Reference proteome</keyword>
<dbReference type="RefSeq" id="WP_157859153.1">
    <property type="nucleotide sequence ID" value="NZ_JBIRWE010000003.1"/>
</dbReference>
<evidence type="ECO:0000313" key="2">
    <source>
        <dbReference type="Proteomes" id="UP001611548"/>
    </source>
</evidence>
<name>A0ABW7UPC8_9ACTN</name>
<proteinExistence type="predicted"/>
<dbReference type="Proteomes" id="UP001611548">
    <property type="component" value="Unassembled WGS sequence"/>
</dbReference>
<accession>A0ABW7UPC8</accession>